<dbReference type="EMBL" id="WTKP01000004">
    <property type="protein sequence ID" value="MWJ27994.1"/>
    <property type="molecule type" value="Genomic_DNA"/>
</dbReference>
<evidence type="ECO:0000313" key="7">
    <source>
        <dbReference type="Proteomes" id="UP000437638"/>
    </source>
</evidence>
<evidence type="ECO:0000313" key="6">
    <source>
        <dbReference type="EMBL" id="MWJ27994.1"/>
    </source>
</evidence>
<evidence type="ECO:0000256" key="3">
    <source>
        <dbReference type="ARBA" id="ARBA00022840"/>
    </source>
</evidence>
<dbReference type="GO" id="GO:0016874">
    <property type="term" value="F:ligase activity"/>
    <property type="evidence" value="ECO:0007669"/>
    <property type="project" value="UniProtKB-KW"/>
</dbReference>
<dbReference type="SUPFAM" id="SSF56059">
    <property type="entry name" value="Glutathione synthetase ATP-binding domain-like"/>
    <property type="match status" value="1"/>
</dbReference>
<protein>
    <submittedName>
        <fullName evidence="6">ATP-grasp domain-containing protein</fullName>
    </submittedName>
</protein>
<dbReference type="GO" id="GO:0005524">
    <property type="term" value="F:ATP binding"/>
    <property type="evidence" value="ECO:0007669"/>
    <property type="project" value="UniProtKB-UniRule"/>
</dbReference>
<dbReference type="GO" id="GO:0046872">
    <property type="term" value="F:metal ion binding"/>
    <property type="evidence" value="ECO:0007669"/>
    <property type="project" value="InterPro"/>
</dbReference>
<name>A0A7X3H098_9GAMM</name>
<keyword evidence="7" id="KW-1185">Reference proteome</keyword>
<keyword evidence="1" id="KW-0436">Ligase</keyword>
<dbReference type="PANTHER" id="PTHR43585:SF2">
    <property type="entry name" value="ATP-GRASP ENZYME FSQD"/>
    <property type="match status" value="1"/>
</dbReference>
<dbReference type="Pfam" id="PF13535">
    <property type="entry name" value="ATP-grasp_4"/>
    <property type="match status" value="1"/>
</dbReference>
<accession>A0A7X3H098</accession>
<dbReference type="Proteomes" id="UP000437638">
    <property type="component" value="Unassembled WGS sequence"/>
</dbReference>
<gene>
    <name evidence="6" type="ORF">GPM19_07225</name>
</gene>
<sequence>MKKNVFIPAMKKGQHAELETLRDAEHLAFHNLLDEKRLTLAESFSFDRLVNEALEELKAFSGSVDAIVAQWDFPTSVMVPLLCREYDLPSPTRESVLKCEHKYWSRLEQQKVIPEHVPDFCSIDPFAENPLEQLSLDYPFWLKPVKAYASQLGFRVENEAQFHEAIKITREGIHRFGDPFNEALAHAELPEEIKRANGNTCIAEAIISGVQGAPEGVMYRGEFSVHGVIDQPKEQEELYDRMEYPSSLPEKIQQQMIDASRRFFEHIGYDNGGFNVEFMWNEEQDRLWVVEVNPRISQSHSQIFVMVDGMTNHEVIIDIALGRRPKLLNREGRFAVAAKCFIPYGNEDRIITRVPSQEELDALAERFPGTQVYLEVEPGMRLSELPNQSLVSYHLGIIFLGAENHEQLRERYQRCLESLHFESDPVE</sequence>
<reference evidence="6 7" key="1">
    <citation type="submission" date="2019-12" db="EMBL/GenBank/DDBJ databases">
        <title>Halomonas rutogse sp. nov. isolated from two lakes on Tibetan Plateau.</title>
        <authorList>
            <person name="Gao P."/>
        </authorList>
    </citation>
    <scope>NUCLEOTIDE SEQUENCE [LARGE SCALE GENOMIC DNA]</scope>
    <source>
        <strain evidence="6 7">ZH2S</strain>
    </source>
</reference>
<dbReference type="PROSITE" id="PS50975">
    <property type="entry name" value="ATP_GRASP"/>
    <property type="match status" value="1"/>
</dbReference>
<evidence type="ECO:0000256" key="2">
    <source>
        <dbReference type="ARBA" id="ARBA00022741"/>
    </source>
</evidence>
<organism evidence="6 7">
    <name type="scientific">Vreelandella zhuhanensis</name>
    <dbReference type="NCBI Taxonomy" id="2684210"/>
    <lineage>
        <taxon>Bacteria</taxon>
        <taxon>Pseudomonadati</taxon>
        <taxon>Pseudomonadota</taxon>
        <taxon>Gammaproteobacteria</taxon>
        <taxon>Oceanospirillales</taxon>
        <taxon>Halomonadaceae</taxon>
        <taxon>Vreelandella</taxon>
    </lineage>
</organism>
<dbReference type="PANTHER" id="PTHR43585">
    <property type="entry name" value="FUMIPYRROLE BIOSYNTHESIS PROTEIN C"/>
    <property type="match status" value="1"/>
</dbReference>
<dbReference type="AlphaFoldDB" id="A0A7X3H098"/>
<evidence type="ECO:0000256" key="1">
    <source>
        <dbReference type="ARBA" id="ARBA00022598"/>
    </source>
</evidence>
<keyword evidence="3 4" id="KW-0067">ATP-binding</keyword>
<dbReference type="InterPro" id="IPR052032">
    <property type="entry name" value="ATP-dep_AA_Ligase"/>
</dbReference>
<dbReference type="Gene3D" id="3.30.470.20">
    <property type="entry name" value="ATP-grasp fold, B domain"/>
    <property type="match status" value="1"/>
</dbReference>
<comment type="caution">
    <text evidence="6">The sequence shown here is derived from an EMBL/GenBank/DDBJ whole genome shotgun (WGS) entry which is preliminary data.</text>
</comment>
<dbReference type="InterPro" id="IPR011761">
    <property type="entry name" value="ATP-grasp"/>
</dbReference>
<evidence type="ECO:0000256" key="4">
    <source>
        <dbReference type="PROSITE-ProRule" id="PRU00409"/>
    </source>
</evidence>
<keyword evidence="2 4" id="KW-0547">Nucleotide-binding</keyword>
<evidence type="ECO:0000259" key="5">
    <source>
        <dbReference type="PROSITE" id="PS50975"/>
    </source>
</evidence>
<dbReference type="RefSeq" id="WP_160418358.1">
    <property type="nucleotide sequence ID" value="NZ_WTKP01000004.1"/>
</dbReference>
<feature type="domain" description="ATP-grasp" evidence="5">
    <location>
        <begin position="107"/>
        <end position="321"/>
    </location>
</feature>
<proteinExistence type="predicted"/>